<protein>
    <submittedName>
        <fullName evidence="1">Uncharacterized protein</fullName>
    </submittedName>
</protein>
<name>A0ABQ2DZX8_9MICC</name>
<organism evidence="1 2">
    <name type="scientific">Glutamicibacter ardleyensis</name>
    <dbReference type="NCBI Taxonomy" id="225894"/>
    <lineage>
        <taxon>Bacteria</taxon>
        <taxon>Bacillati</taxon>
        <taxon>Actinomycetota</taxon>
        <taxon>Actinomycetes</taxon>
        <taxon>Micrococcales</taxon>
        <taxon>Micrococcaceae</taxon>
        <taxon>Glutamicibacter</taxon>
    </lineage>
</organism>
<dbReference type="GeneID" id="303306007"/>
<comment type="caution">
    <text evidence="1">The sequence shown here is derived from an EMBL/GenBank/DDBJ whole genome shotgun (WGS) entry which is preliminary data.</text>
</comment>
<evidence type="ECO:0000313" key="2">
    <source>
        <dbReference type="Proteomes" id="UP000606115"/>
    </source>
</evidence>
<keyword evidence="2" id="KW-1185">Reference proteome</keyword>
<evidence type="ECO:0000313" key="1">
    <source>
        <dbReference type="EMBL" id="GGJ74486.1"/>
    </source>
</evidence>
<dbReference type="RefSeq" id="WP_188687481.1">
    <property type="nucleotide sequence ID" value="NZ_BMKX01000015.1"/>
</dbReference>
<dbReference type="Proteomes" id="UP000606115">
    <property type="component" value="Unassembled WGS sequence"/>
</dbReference>
<accession>A0ABQ2DZX8</accession>
<gene>
    <name evidence="1" type="ORF">GCM10007173_36840</name>
</gene>
<dbReference type="EMBL" id="BMKX01000015">
    <property type="protein sequence ID" value="GGJ74486.1"/>
    <property type="molecule type" value="Genomic_DNA"/>
</dbReference>
<proteinExistence type="predicted"/>
<sequence>MSTVIEARRLNGTDLKKTVEAQGVKGTLCAVSHAVFRDADNKLVPFVQINIDGTPHVFRPSDKITITGRKVKPDA</sequence>
<reference evidence="2" key="1">
    <citation type="journal article" date="2019" name="Int. J. Syst. Evol. Microbiol.">
        <title>The Global Catalogue of Microorganisms (GCM) 10K type strain sequencing project: providing services to taxonomists for standard genome sequencing and annotation.</title>
        <authorList>
            <consortium name="The Broad Institute Genomics Platform"/>
            <consortium name="The Broad Institute Genome Sequencing Center for Infectious Disease"/>
            <person name="Wu L."/>
            <person name="Ma J."/>
        </authorList>
    </citation>
    <scope>NUCLEOTIDE SEQUENCE [LARGE SCALE GENOMIC DNA]</scope>
    <source>
        <strain evidence="2">CGMCC 1.3685</strain>
    </source>
</reference>